<dbReference type="InterPro" id="IPR052203">
    <property type="entry name" value="GHMP_Kinase-Related"/>
</dbReference>
<sequence length="329" mass="36556">MIISRTPFRISFAGGGSDLPSFYRREIGAVLSTSIDKYMYIAIHPFFDKRMIQLKYSKTELVEDINDIHHPIFREVLKMYNLKGVDLNSIADIPSGTGLGSSSAFTVGLLNAVRAYIGKATSGEKLGQLACDIEIDKVGSPIGKQDQYAAACGGLNFITFYGDETVNVEKIIMNSDEKKKLEDNLMMVFVGGEHSANAILKKQAVAISDSKKFETQKQMVRLAYQLRSALENNQLDDFGYILHEGWLMKKTLTSGISTEIVDEIYDKGIRSGALGGKLLGAGGAGFILFYCPKERQDDFRTQMGNMDEMCFHFDDFGSKIIYVGDKFNE</sequence>
<dbReference type="AlphaFoldDB" id="A0A1Y3YVD3"/>
<keyword evidence="2" id="KW-0547">Nucleotide-binding</keyword>
<dbReference type="InterPro" id="IPR006203">
    <property type="entry name" value="GHMP_knse_ATP-bd_CS"/>
</dbReference>
<dbReference type="GO" id="GO:0042352">
    <property type="term" value="P:GDP-L-fucose salvage"/>
    <property type="evidence" value="ECO:0007669"/>
    <property type="project" value="TreeGrafter"/>
</dbReference>
<dbReference type="PIRSF" id="PIRSF036406">
    <property type="entry name" value="Hept_kin"/>
    <property type="match status" value="1"/>
</dbReference>
<evidence type="ECO:0000256" key="2">
    <source>
        <dbReference type="ARBA" id="ARBA00022741"/>
    </source>
</evidence>
<dbReference type="PANTHER" id="PTHR32463:SF0">
    <property type="entry name" value="L-FUCOSE KINASE"/>
    <property type="match status" value="1"/>
</dbReference>
<keyword evidence="4" id="KW-0067">ATP-binding</keyword>
<dbReference type="InterPro" id="IPR036554">
    <property type="entry name" value="GHMP_kinase_C_sf"/>
</dbReference>
<evidence type="ECO:0000259" key="6">
    <source>
        <dbReference type="Pfam" id="PF00288"/>
    </source>
</evidence>
<keyword evidence="1" id="KW-0808">Transferase</keyword>
<comment type="caution">
    <text evidence="8">The sequence shown here is derived from an EMBL/GenBank/DDBJ whole genome shotgun (WGS) entry which is preliminary data.</text>
</comment>
<dbReference type="PRINTS" id="PR00960">
    <property type="entry name" value="LMBPPROTEIN"/>
</dbReference>
<dbReference type="PANTHER" id="PTHR32463">
    <property type="entry name" value="L-FUCOSE KINASE"/>
    <property type="match status" value="1"/>
</dbReference>
<proteinExistence type="inferred from homology"/>
<comment type="similarity">
    <text evidence="5">Belongs to the GHMP kinase family.</text>
</comment>
<dbReference type="InterPro" id="IPR001174">
    <property type="entry name" value="HddA/FKP"/>
</dbReference>
<dbReference type="InterPro" id="IPR013750">
    <property type="entry name" value="GHMP_kinase_C_dom"/>
</dbReference>
<evidence type="ECO:0000256" key="1">
    <source>
        <dbReference type="ARBA" id="ARBA00022679"/>
    </source>
</evidence>
<dbReference type="InterPro" id="IPR014606">
    <property type="entry name" value="Heptose_7-P_kinase"/>
</dbReference>
<dbReference type="InterPro" id="IPR006204">
    <property type="entry name" value="GHMP_kinase_N_dom"/>
</dbReference>
<dbReference type="Gene3D" id="3.30.230.120">
    <property type="match status" value="1"/>
</dbReference>
<organism evidence="8 9">
    <name type="scientific">Bacteroides clarus</name>
    <dbReference type="NCBI Taxonomy" id="626929"/>
    <lineage>
        <taxon>Bacteria</taxon>
        <taxon>Pseudomonadati</taxon>
        <taxon>Bacteroidota</taxon>
        <taxon>Bacteroidia</taxon>
        <taxon>Bacteroidales</taxon>
        <taxon>Bacteroidaceae</taxon>
        <taxon>Bacteroides</taxon>
    </lineage>
</organism>
<dbReference type="Proteomes" id="UP000195386">
    <property type="component" value="Unassembled WGS sequence"/>
</dbReference>
<dbReference type="SUPFAM" id="SSF55060">
    <property type="entry name" value="GHMP Kinase, C-terminal domain"/>
    <property type="match status" value="1"/>
</dbReference>
<accession>A0A1Y3YVD3</accession>
<feature type="domain" description="GHMP kinase C-terminal" evidence="7">
    <location>
        <begin position="227"/>
        <end position="291"/>
    </location>
</feature>
<dbReference type="Pfam" id="PF08544">
    <property type="entry name" value="GHMP_kinases_C"/>
    <property type="match status" value="1"/>
</dbReference>
<dbReference type="Pfam" id="PF00288">
    <property type="entry name" value="GHMP_kinases_N"/>
    <property type="match status" value="1"/>
</dbReference>
<dbReference type="SUPFAM" id="SSF54211">
    <property type="entry name" value="Ribosomal protein S5 domain 2-like"/>
    <property type="match status" value="1"/>
</dbReference>
<dbReference type="InterPro" id="IPR020568">
    <property type="entry name" value="Ribosomal_Su5_D2-typ_SF"/>
</dbReference>
<evidence type="ECO:0000256" key="5">
    <source>
        <dbReference type="ARBA" id="ARBA00038121"/>
    </source>
</evidence>
<evidence type="ECO:0000256" key="4">
    <source>
        <dbReference type="ARBA" id="ARBA00022840"/>
    </source>
</evidence>
<gene>
    <name evidence="8" type="ORF">B5F97_06330</name>
</gene>
<evidence type="ECO:0000259" key="7">
    <source>
        <dbReference type="Pfam" id="PF08544"/>
    </source>
</evidence>
<dbReference type="RefSeq" id="WP_087425768.1">
    <property type="nucleotide sequence ID" value="NZ_CATZGC010000021.1"/>
</dbReference>
<dbReference type="PROSITE" id="PS00627">
    <property type="entry name" value="GHMP_KINASES_ATP"/>
    <property type="match status" value="1"/>
</dbReference>
<keyword evidence="3 8" id="KW-0418">Kinase</keyword>
<dbReference type="EMBL" id="NFII01000004">
    <property type="protein sequence ID" value="OUO01833.1"/>
    <property type="molecule type" value="Genomic_DNA"/>
</dbReference>
<reference evidence="9" key="1">
    <citation type="submission" date="2017-04" db="EMBL/GenBank/DDBJ databases">
        <title>Function of individual gut microbiota members based on whole genome sequencing of pure cultures obtained from chicken caecum.</title>
        <authorList>
            <person name="Medvecky M."/>
            <person name="Cejkova D."/>
            <person name="Polansky O."/>
            <person name="Karasova D."/>
            <person name="Kubasova T."/>
            <person name="Cizek A."/>
            <person name="Rychlik I."/>
        </authorList>
    </citation>
    <scope>NUCLEOTIDE SEQUENCE [LARGE SCALE GENOMIC DNA]</scope>
    <source>
        <strain evidence="9">An43</strain>
    </source>
</reference>
<name>A0A1Y3YVD3_9BACE</name>
<evidence type="ECO:0000313" key="8">
    <source>
        <dbReference type="EMBL" id="OUO01833.1"/>
    </source>
</evidence>
<evidence type="ECO:0000313" key="9">
    <source>
        <dbReference type="Proteomes" id="UP000195386"/>
    </source>
</evidence>
<protein>
    <submittedName>
        <fullName evidence="8">GHMP kinase</fullName>
    </submittedName>
</protein>
<evidence type="ECO:0000256" key="3">
    <source>
        <dbReference type="ARBA" id="ARBA00022777"/>
    </source>
</evidence>
<feature type="domain" description="GHMP kinase N-terminal" evidence="6">
    <location>
        <begin position="74"/>
        <end position="154"/>
    </location>
</feature>
<dbReference type="GO" id="GO:0005524">
    <property type="term" value="F:ATP binding"/>
    <property type="evidence" value="ECO:0007669"/>
    <property type="project" value="UniProtKB-KW"/>
</dbReference>
<dbReference type="GO" id="GO:0050201">
    <property type="term" value="F:fucokinase activity"/>
    <property type="evidence" value="ECO:0007669"/>
    <property type="project" value="TreeGrafter"/>
</dbReference>